<dbReference type="PANTHER" id="PTHR47966">
    <property type="entry name" value="BETA-SITE APP-CLEAVING ENZYME, ISOFORM A-RELATED"/>
    <property type="match status" value="1"/>
</dbReference>
<keyword evidence="6 12" id="KW-0064">Aspartyl protease</keyword>
<evidence type="ECO:0000256" key="13">
    <source>
        <dbReference type="SAM" id="SignalP"/>
    </source>
</evidence>
<dbReference type="InParanoid" id="W4KDV1"/>
<dbReference type="CDD" id="cd05488">
    <property type="entry name" value="Proteinase_A_fungi"/>
    <property type="match status" value="1"/>
</dbReference>
<dbReference type="AlphaFoldDB" id="W4KDV1"/>
<sequence>MILSTIAPLLLLPYVAAGGVHKLKLKKLPPVSSNPALESAYLAEKYGAQSPAQMPLAGSGGAGRRIRLARPGENEEDLYWTQREQVLNGGHGVPLTNFMNAQYYTEIDIGTPAQTFKVILDTGSSNLWVPSTQCTSIACFLHTKYDSSSSSSYKANGSAFSIQYGSGSMEGFVSHDHLKFGDLLIKEQAFAEATKEPGLAFAFGKFDGILGLGYDTISVNHITPPFYEMVNQGLIDEPVFSFRLGSSEEDGGEAVFGGIDTSAYTGKIDYVPVRRKAYWEVELEKVSFGDDQLELENTGAAIDTGTSLIALPTDVAEMLNTQIGAKKSWNGQYTVDCSKVPALPDLSFYFNGKAYPLKGTDYILEVQGTCISAFTGLDINLPGGALWIIGDVFLRRYFTVYDLGRDAVGFATAA</sequence>
<dbReference type="FunCoup" id="W4KDV1">
    <property type="interactions" value="40"/>
</dbReference>
<feature type="disulfide bond" evidence="11">
    <location>
        <begin position="337"/>
        <end position="370"/>
    </location>
</feature>
<dbReference type="HOGENOM" id="CLU_013253_3_4_1"/>
<dbReference type="InterPro" id="IPR033121">
    <property type="entry name" value="PEPTIDASE_A1"/>
</dbReference>
<gene>
    <name evidence="15" type="ORF">HETIRDRAFT_34412</name>
</gene>
<evidence type="ECO:0000256" key="6">
    <source>
        <dbReference type="ARBA" id="ARBA00022750"/>
    </source>
</evidence>
<dbReference type="PANTHER" id="PTHR47966:SF51">
    <property type="entry name" value="BETA-SITE APP-CLEAVING ENZYME, ISOFORM A-RELATED"/>
    <property type="match status" value="1"/>
</dbReference>
<evidence type="ECO:0000256" key="1">
    <source>
        <dbReference type="ARBA" id="ARBA00004116"/>
    </source>
</evidence>
<feature type="chain" id="PRO_5004844420" evidence="13">
    <location>
        <begin position="18"/>
        <end position="414"/>
    </location>
</feature>
<keyword evidence="8 11" id="KW-1015">Disulfide bond</keyword>
<keyword evidence="16" id="KW-1185">Reference proteome</keyword>
<proteinExistence type="inferred from homology"/>
<dbReference type="PROSITE" id="PS51767">
    <property type="entry name" value="PEPTIDASE_A1"/>
    <property type="match status" value="1"/>
</dbReference>
<dbReference type="PRINTS" id="PR00792">
    <property type="entry name" value="PEPSIN"/>
</dbReference>
<evidence type="ECO:0000313" key="16">
    <source>
        <dbReference type="Proteomes" id="UP000030671"/>
    </source>
</evidence>
<accession>W4KDV1</accession>
<dbReference type="OrthoDB" id="771136at2759"/>
<evidence type="ECO:0000256" key="4">
    <source>
        <dbReference type="ARBA" id="ARBA00022670"/>
    </source>
</evidence>
<evidence type="ECO:0000256" key="9">
    <source>
        <dbReference type="ARBA" id="ARBA00023180"/>
    </source>
</evidence>
<keyword evidence="5 13" id="KW-0732">Signal</keyword>
<evidence type="ECO:0000256" key="10">
    <source>
        <dbReference type="PIRSR" id="PIRSR601461-1"/>
    </source>
</evidence>
<evidence type="ECO:0000259" key="14">
    <source>
        <dbReference type="PROSITE" id="PS51767"/>
    </source>
</evidence>
<dbReference type="GO" id="GO:0000324">
    <property type="term" value="C:fungal-type vacuole"/>
    <property type="evidence" value="ECO:0007669"/>
    <property type="project" value="InterPro"/>
</dbReference>
<dbReference type="EMBL" id="KI925456">
    <property type="protein sequence ID" value="ETW83983.1"/>
    <property type="molecule type" value="Genomic_DNA"/>
</dbReference>
<feature type="disulfide bond" evidence="11">
    <location>
        <begin position="134"/>
        <end position="139"/>
    </location>
</feature>
<comment type="similarity">
    <text evidence="2 12">Belongs to the peptidase A1 family.</text>
</comment>
<dbReference type="RefSeq" id="XP_009543166.1">
    <property type="nucleotide sequence ID" value="XM_009544871.1"/>
</dbReference>
<reference evidence="15 16" key="1">
    <citation type="journal article" date="2012" name="New Phytol.">
        <title>Insight into trade-off between wood decay and parasitism from the genome of a fungal forest pathogen.</title>
        <authorList>
            <person name="Olson A."/>
            <person name="Aerts A."/>
            <person name="Asiegbu F."/>
            <person name="Belbahri L."/>
            <person name="Bouzid O."/>
            <person name="Broberg A."/>
            <person name="Canback B."/>
            <person name="Coutinho P.M."/>
            <person name="Cullen D."/>
            <person name="Dalman K."/>
            <person name="Deflorio G."/>
            <person name="van Diepen L.T."/>
            <person name="Dunand C."/>
            <person name="Duplessis S."/>
            <person name="Durling M."/>
            <person name="Gonthier P."/>
            <person name="Grimwood J."/>
            <person name="Fossdal C.G."/>
            <person name="Hansson D."/>
            <person name="Henrissat B."/>
            <person name="Hietala A."/>
            <person name="Himmelstrand K."/>
            <person name="Hoffmeister D."/>
            <person name="Hogberg N."/>
            <person name="James T.Y."/>
            <person name="Karlsson M."/>
            <person name="Kohler A."/>
            <person name="Kues U."/>
            <person name="Lee Y.H."/>
            <person name="Lin Y.C."/>
            <person name="Lind M."/>
            <person name="Lindquist E."/>
            <person name="Lombard V."/>
            <person name="Lucas S."/>
            <person name="Lunden K."/>
            <person name="Morin E."/>
            <person name="Murat C."/>
            <person name="Park J."/>
            <person name="Raffaello T."/>
            <person name="Rouze P."/>
            <person name="Salamov A."/>
            <person name="Schmutz J."/>
            <person name="Solheim H."/>
            <person name="Stahlberg J."/>
            <person name="Velez H."/>
            <person name="de Vries R.P."/>
            <person name="Wiebenga A."/>
            <person name="Woodward S."/>
            <person name="Yakovlev I."/>
            <person name="Garbelotto M."/>
            <person name="Martin F."/>
            <person name="Grigoriev I.V."/>
            <person name="Stenlid J."/>
        </authorList>
    </citation>
    <scope>NUCLEOTIDE SEQUENCE [LARGE SCALE GENOMIC DNA]</scope>
    <source>
        <strain evidence="15 16">TC 32-1</strain>
    </source>
</reference>
<dbReference type="InterPro" id="IPR001969">
    <property type="entry name" value="Aspartic_peptidase_AS"/>
</dbReference>
<keyword evidence="7 12" id="KW-0378">Hydrolase</keyword>
<keyword evidence="9" id="KW-0325">Glycoprotein</keyword>
<dbReference type="GO" id="GO:0006508">
    <property type="term" value="P:proteolysis"/>
    <property type="evidence" value="ECO:0007669"/>
    <property type="project" value="UniProtKB-KW"/>
</dbReference>
<evidence type="ECO:0000256" key="2">
    <source>
        <dbReference type="ARBA" id="ARBA00007447"/>
    </source>
</evidence>
<dbReference type="InterPro" id="IPR001461">
    <property type="entry name" value="Aspartic_peptidase_A1"/>
</dbReference>
<dbReference type="FunFam" id="2.40.70.10:FF:000002">
    <property type="entry name" value="Vacuolar aspartic proteinase"/>
    <property type="match status" value="1"/>
</dbReference>
<feature type="active site" evidence="10">
    <location>
        <position position="121"/>
    </location>
</feature>
<evidence type="ECO:0000256" key="7">
    <source>
        <dbReference type="ARBA" id="ARBA00022801"/>
    </source>
</evidence>
<evidence type="ECO:0000256" key="5">
    <source>
        <dbReference type="ARBA" id="ARBA00022729"/>
    </source>
</evidence>
<dbReference type="GeneID" id="20671774"/>
<dbReference type="SUPFAM" id="SSF50630">
    <property type="entry name" value="Acid proteases"/>
    <property type="match status" value="1"/>
</dbReference>
<name>W4KDV1_HETIT</name>
<dbReference type="Pfam" id="PF00026">
    <property type="entry name" value="Asp"/>
    <property type="match status" value="1"/>
</dbReference>
<feature type="domain" description="Peptidase A1" evidence="14">
    <location>
        <begin position="103"/>
        <end position="411"/>
    </location>
</feature>
<organism evidence="15 16">
    <name type="scientific">Heterobasidion irregulare (strain TC 32-1)</name>
    <dbReference type="NCBI Taxonomy" id="747525"/>
    <lineage>
        <taxon>Eukaryota</taxon>
        <taxon>Fungi</taxon>
        <taxon>Dikarya</taxon>
        <taxon>Basidiomycota</taxon>
        <taxon>Agaricomycotina</taxon>
        <taxon>Agaricomycetes</taxon>
        <taxon>Russulales</taxon>
        <taxon>Bondarzewiaceae</taxon>
        <taxon>Heterobasidion</taxon>
        <taxon>Heterobasidion annosum species complex</taxon>
    </lineage>
</organism>
<dbReference type="InterPro" id="IPR033819">
    <property type="entry name" value="Saccharopepsin"/>
</dbReference>
<dbReference type="Proteomes" id="UP000030671">
    <property type="component" value="Unassembled WGS sequence"/>
</dbReference>
<comment type="subcellular location">
    <subcellularLocation>
        <location evidence="1">Vacuole</location>
    </subcellularLocation>
</comment>
<keyword evidence="4 12" id="KW-0645">Protease</keyword>
<feature type="active site" evidence="10">
    <location>
        <position position="303"/>
    </location>
</feature>
<evidence type="ECO:0000256" key="8">
    <source>
        <dbReference type="ARBA" id="ARBA00023157"/>
    </source>
</evidence>
<evidence type="ECO:0000313" key="15">
    <source>
        <dbReference type="EMBL" id="ETW83983.1"/>
    </source>
</evidence>
<keyword evidence="3" id="KW-0926">Vacuole</keyword>
<feature type="signal peptide" evidence="13">
    <location>
        <begin position="1"/>
        <end position="17"/>
    </location>
</feature>
<protein>
    <submittedName>
        <fullName evidence="15">Putative aspartic peptidase A1</fullName>
    </submittedName>
</protein>
<evidence type="ECO:0000256" key="12">
    <source>
        <dbReference type="RuleBase" id="RU000454"/>
    </source>
</evidence>
<dbReference type="FunFam" id="2.40.70.10:FF:000036">
    <property type="entry name" value="Vacuolar aspartic protease"/>
    <property type="match status" value="1"/>
</dbReference>
<dbReference type="Gene3D" id="2.40.70.10">
    <property type="entry name" value="Acid Proteases"/>
    <property type="match status" value="2"/>
</dbReference>
<dbReference type="InterPro" id="IPR021109">
    <property type="entry name" value="Peptidase_aspartic_dom_sf"/>
</dbReference>
<dbReference type="KEGG" id="hir:HETIRDRAFT_34412"/>
<dbReference type="PROSITE" id="PS00141">
    <property type="entry name" value="ASP_PROTEASE"/>
    <property type="match status" value="2"/>
</dbReference>
<dbReference type="GO" id="GO:0004190">
    <property type="term" value="F:aspartic-type endopeptidase activity"/>
    <property type="evidence" value="ECO:0007669"/>
    <property type="project" value="UniProtKB-KW"/>
</dbReference>
<dbReference type="eggNOG" id="KOG1339">
    <property type="taxonomic scope" value="Eukaryota"/>
</dbReference>
<evidence type="ECO:0000256" key="3">
    <source>
        <dbReference type="ARBA" id="ARBA00022554"/>
    </source>
</evidence>
<evidence type="ECO:0000256" key="11">
    <source>
        <dbReference type="PIRSR" id="PIRSR601461-2"/>
    </source>
</evidence>